<evidence type="ECO:0000256" key="7">
    <source>
        <dbReference type="ARBA" id="ARBA00023242"/>
    </source>
</evidence>
<evidence type="ECO:0000256" key="2">
    <source>
        <dbReference type="ARBA" id="ARBA00022722"/>
    </source>
</evidence>
<evidence type="ECO:0000313" key="13">
    <source>
        <dbReference type="Proteomes" id="UP000249390"/>
    </source>
</evidence>
<dbReference type="GO" id="GO:0003676">
    <property type="term" value="F:nucleic acid binding"/>
    <property type="evidence" value="ECO:0007669"/>
    <property type="project" value="InterPro"/>
</dbReference>
<evidence type="ECO:0000256" key="9">
    <source>
        <dbReference type="ARBA" id="ARBA00042761"/>
    </source>
</evidence>
<keyword evidence="7" id="KW-0539">Nucleus</keyword>
<name>A0A328DRC5_9ASTE</name>
<keyword evidence="4" id="KW-0378">Hydrolase</keyword>
<evidence type="ECO:0000256" key="6">
    <source>
        <dbReference type="ARBA" id="ARBA00022842"/>
    </source>
</evidence>
<evidence type="ECO:0000256" key="3">
    <source>
        <dbReference type="ARBA" id="ARBA00022723"/>
    </source>
</evidence>
<evidence type="ECO:0000256" key="8">
    <source>
        <dbReference type="ARBA" id="ARBA00040531"/>
    </source>
</evidence>
<keyword evidence="13" id="KW-1185">Reference proteome</keyword>
<dbReference type="GO" id="GO:0005634">
    <property type="term" value="C:nucleus"/>
    <property type="evidence" value="ECO:0007669"/>
    <property type="project" value="UniProtKB-SubCell"/>
</dbReference>
<dbReference type="InterPro" id="IPR002562">
    <property type="entry name" value="3'-5'_exonuclease_dom"/>
</dbReference>
<dbReference type="AlphaFoldDB" id="A0A328DRC5"/>
<dbReference type="Proteomes" id="UP000249390">
    <property type="component" value="Unassembled WGS sequence"/>
</dbReference>
<protein>
    <recommendedName>
        <fullName evidence="8">3'-5' exonuclease</fullName>
    </recommendedName>
    <alternativeName>
        <fullName evidence="9">Werner Syndrome-like exonuclease</fullName>
    </alternativeName>
</protein>
<dbReference type="GO" id="GO:0046872">
    <property type="term" value="F:metal ion binding"/>
    <property type="evidence" value="ECO:0007669"/>
    <property type="project" value="UniProtKB-KW"/>
</dbReference>
<dbReference type="GO" id="GO:0006139">
    <property type="term" value="P:nucleobase-containing compound metabolic process"/>
    <property type="evidence" value="ECO:0007669"/>
    <property type="project" value="InterPro"/>
</dbReference>
<reference evidence="12 13" key="1">
    <citation type="submission" date="2018-06" db="EMBL/GenBank/DDBJ databases">
        <title>The Genome of Cuscuta australis (Dodder) Provides Insight into the Evolution of Plant Parasitism.</title>
        <authorList>
            <person name="Liu H."/>
        </authorList>
    </citation>
    <scope>NUCLEOTIDE SEQUENCE [LARGE SCALE GENOMIC DNA]</scope>
    <source>
        <strain evidence="13">cv. Yunnan</strain>
        <tissue evidence="12">Vines</tissue>
    </source>
</reference>
<feature type="region of interest" description="Disordered" evidence="10">
    <location>
        <begin position="36"/>
        <end position="56"/>
    </location>
</feature>
<feature type="domain" description="3'-5' exonuclease" evidence="11">
    <location>
        <begin position="283"/>
        <end position="469"/>
    </location>
</feature>
<sequence length="547" mass="61175">MDTPVPASLPCFDDWDRPFTDLELLEIEAAIQSAAAKHRSSDKSSDAENVANGDETVTRTRCRRLPDSLFSNPFSLSPCRRSVFKRRSKMLPELAFRGRVVYCRTEAEAEKSADELLNFIETKRKAQGEVSLGLDLEWKPSFRRGVAPGKAAVLQICGEMNQCYVFHICHSGIPQNLQTLLQSTTTVKVGSNIANDARKIFLDHNVSIRNLEDLSALANQKLDGAPKNWGLASLTESLLCKQVLKSLPDAPMPKHMDRDAFLGGRRLYRSVMSLPTLAFRGRVIYSRTLGQVERSAEEILHLIEEKKRKEEKVALGFDIEWRPSFIKGVSPGKAAVMQICGDSDNCYVFHIIHSGISRNLQLLLENSAIPKVGVGIAGDAKKASIDHNVCVSNLEDLSALAKKKFKQGPLKWSLASLAEKLLHAKLPKGNSVRLGNWETKYLSKKQLDYAATDAYISWILYQELMMLPNVVDKEGIGDENSLATPPPLAGQSRRKMNFYRFALAGIGKSLFSGDFDRRAAAAWPGRKEKKKWGQIENFKIYKIRIWP</sequence>
<dbReference type="Pfam" id="PF01612">
    <property type="entry name" value="DNA_pol_A_exo1"/>
    <property type="match status" value="2"/>
</dbReference>
<organism evidence="12 13">
    <name type="scientific">Cuscuta australis</name>
    <dbReference type="NCBI Taxonomy" id="267555"/>
    <lineage>
        <taxon>Eukaryota</taxon>
        <taxon>Viridiplantae</taxon>
        <taxon>Streptophyta</taxon>
        <taxon>Embryophyta</taxon>
        <taxon>Tracheophyta</taxon>
        <taxon>Spermatophyta</taxon>
        <taxon>Magnoliopsida</taxon>
        <taxon>eudicotyledons</taxon>
        <taxon>Gunneridae</taxon>
        <taxon>Pentapetalae</taxon>
        <taxon>asterids</taxon>
        <taxon>lamiids</taxon>
        <taxon>Solanales</taxon>
        <taxon>Convolvulaceae</taxon>
        <taxon>Cuscuteae</taxon>
        <taxon>Cuscuta</taxon>
        <taxon>Cuscuta subgen. Grammica</taxon>
        <taxon>Cuscuta sect. Cleistogrammica</taxon>
    </lineage>
</organism>
<evidence type="ECO:0000259" key="11">
    <source>
        <dbReference type="SMART" id="SM00474"/>
    </source>
</evidence>
<evidence type="ECO:0000256" key="1">
    <source>
        <dbReference type="ARBA" id="ARBA00004123"/>
    </source>
</evidence>
<dbReference type="InterPro" id="IPR051132">
    <property type="entry name" value="3-5_Exonuclease_domain"/>
</dbReference>
<keyword evidence="5" id="KW-0269">Exonuclease</keyword>
<dbReference type="InterPro" id="IPR036397">
    <property type="entry name" value="RNaseH_sf"/>
</dbReference>
<dbReference type="CDD" id="cd06141">
    <property type="entry name" value="WRN_exo"/>
    <property type="match status" value="2"/>
</dbReference>
<accession>A0A328DRC5</accession>
<keyword evidence="6" id="KW-0460">Magnesium</keyword>
<evidence type="ECO:0000256" key="5">
    <source>
        <dbReference type="ARBA" id="ARBA00022839"/>
    </source>
</evidence>
<gene>
    <name evidence="12" type="ORF">DM860_005671</name>
</gene>
<comment type="subcellular location">
    <subcellularLocation>
        <location evidence="1">Nucleus</location>
    </subcellularLocation>
</comment>
<keyword evidence="2" id="KW-0540">Nuclease</keyword>
<dbReference type="EMBL" id="NQVE01000098">
    <property type="protein sequence ID" value="RAL48247.1"/>
    <property type="molecule type" value="Genomic_DNA"/>
</dbReference>
<dbReference type="GO" id="GO:0008408">
    <property type="term" value="F:3'-5' exonuclease activity"/>
    <property type="evidence" value="ECO:0007669"/>
    <property type="project" value="InterPro"/>
</dbReference>
<proteinExistence type="predicted"/>
<dbReference type="PANTHER" id="PTHR13620">
    <property type="entry name" value="3-5 EXONUCLEASE"/>
    <property type="match status" value="1"/>
</dbReference>
<evidence type="ECO:0000313" key="12">
    <source>
        <dbReference type="EMBL" id="RAL48247.1"/>
    </source>
</evidence>
<dbReference type="InterPro" id="IPR012337">
    <property type="entry name" value="RNaseH-like_sf"/>
</dbReference>
<dbReference type="PANTHER" id="PTHR13620:SF109">
    <property type="entry name" value="3'-5' EXONUCLEASE"/>
    <property type="match status" value="1"/>
</dbReference>
<comment type="caution">
    <text evidence="12">The sequence shown here is derived from an EMBL/GenBank/DDBJ whole genome shotgun (WGS) entry which is preliminary data.</text>
</comment>
<dbReference type="SUPFAM" id="SSF53098">
    <property type="entry name" value="Ribonuclease H-like"/>
    <property type="match status" value="2"/>
</dbReference>
<keyword evidence="3" id="KW-0479">Metal-binding</keyword>
<feature type="domain" description="3'-5' exonuclease" evidence="11">
    <location>
        <begin position="104"/>
        <end position="277"/>
    </location>
</feature>
<evidence type="ECO:0000256" key="10">
    <source>
        <dbReference type="SAM" id="MobiDB-lite"/>
    </source>
</evidence>
<dbReference type="SMART" id="SM00474">
    <property type="entry name" value="35EXOc"/>
    <property type="match status" value="2"/>
</dbReference>
<dbReference type="Gene3D" id="3.30.420.10">
    <property type="entry name" value="Ribonuclease H-like superfamily/Ribonuclease H"/>
    <property type="match status" value="2"/>
</dbReference>
<dbReference type="FunFam" id="3.30.420.10:FF:000114">
    <property type="entry name" value="Werner Syndrome-like exonuclease"/>
    <property type="match status" value="1"/>
</dbReference>
<evidence type="ECO:0000256" key="4">
    <source>
        <dbReference type="ARBA" id="ARBA00022801"/>
    </source>
</evidence>